<evidence type="ECO:0000313" key="8">
    <source>
        <dbReference type="Proteomes" id="UP000435877"/>
    </source>
</evidence>
<protein>
    <submittedName>
        <fullName evidence="7">Group 3 truncated hemoglobin ctb</fullName>
    </submittedName>
</protein>
<dbReference type="EMBL" id="CACSIK010000001">
    <property type="protein sequence ID" value="CAA0086695.1"/>
    <property type="molecule type" value="Genomic_DNA"/>
</dbReference>
<evidence type="ECO:0000313" key="9">
    <source>
        <dbReference type="Proteomes" id="UP000439591"/>
    </source>
</evidence>
<dbReference type="Pfam" id="PF01152">
    <property type="entry name" value="Bac_globin"/>
    <property type="match status" value="1"/>
</dbReference>
<dbReference type="Gene3D" id="1.10.490.10">
    <property type="entry name" value="Globins"/>
    <property type="match status" value="1"/>
</dbReference>
<dbReference type="InterPro" id="IPR009050">
    <property type="entry name" value="Globin-like_sf"/>
</dbReference>
<evidence type="ECO:0000313" key="6">
    <source>
        <dbReference type="EMBL" id="CAA0078394.1"/>
    </source>
</evidence>
<organism evidence="7 8">
    <name type="scientific">Zhongshania aliphaticivorans</name>
    <dbReference type="NCBI Taxonomy" id="1470434"/>
    <lineage>
        <taxon>Bacteria</taxon>
        <taxon>Pseudomonadati</taxon>
        <taxon>Pseudomonadota</taxon>
        <taxon>Gammaproteobacteria</taxon>
        <taxon>Cellvibrionales</taxon>
        <taxon>Spongiibacteraceae</taxon>
        <taxon>Zhongshania</taxon>
    </lineage>
</organism>
<keyword evidence="3 5" id="KW-0479">Metal-binding</keyword>
<dbReference type="RefSeq" id="WP_159267731.1">
    <property type="nucleotide sequence ID" value="NZ_CACSIK010000001.1"/>
</dbReference>
<dbReference type="GO" id="GO:0019825">
    <property type="term" value="F:oxygen binding"/>
    <property type="evidence" value="ECO:0007669"/>
    <property type="project" value="InterPro"/>
</dbReference>
<evidence type="ECO:0000256" key="5">
    <source>
        <dbReference type="PIRSR" id="PIRSR601486-1"/>
    </source>
</evidence>
<evidence type="ECO:0000256" key="3">
    <source>
        <dbReference type="ARBA" id="ARBA00022723"/>
    </source>
</evidence>
<evidence type="ECO:0000313" key="7">
    <source>
        <dbReference type="EMBL" id="CAA0086695.1"/>
    </source>
</evidence>
<dbReference type="CDD" id="cd08916">
    <property type="entry name" value="TrHb3_P"/>
    <property type="match status" value="1"/>
</dbReference>
<dbReference type="AlphaFoldDB" id="A0A5S9N9C6"/>
<sequence length="136" mass="15782">MSLPISESKKPDLDKPEHIATFVEAFYARLLKDETLAPLFTDVAAINIREHFPRIEAYWQKLLLGDRQYQRHTMNIHRQLDAKQRLTAENFDQWLMYFIEAADSGFAGENTEKAKRIATVIAGNMRKSLQIEKNSD</sequence>
<feature type="binding site" description="distal binding residue" evidence="5">
    <location>
        <position position="77"/>
    </location>
    <ligand>
        <name>heme</name>
        <dbReference type="ChEBI" id="CHEBI:30413"/>
    </ligand>
    <ligandPart>
        <name>Fe</name>
        <dbReference type="ChEBI" id="CHEBI:18248"/>
    </ligandPart>
</feature>
<dbReference type="Proteomes" id="UP000439591">
    <property type="component" value="Unassembled WGS sequence"/>
</dbReference>
<evidence type="ECO:0000256" key="1">
    <source>
        <dbReference type="ARBA" id="ARBA00022448"/>
    </source>
</evidence>
<reference evidence="8 9" key="1">
    <citation type="submission" date="2019-11" db="EMBL/GenBank/DDBJ databases">
        <authorList>
            <person name="Holert J."/>
        </authorList>
    </citation>
    <scope>NUCLEOTIDE SEQUENCE [LARGE SCALE GENOMIC DNA]</scope>
    <source>
        <strain evidence="6">BC3_2A</strain>
        <strain evidence="7">SB11_1A</strain>
    </source>
</reference>
<dbReference type="InterPro" id="IPR012292">
    <property type="entry name" value="Globin/Proto"/>
</dbReference>
<dbReference type="SUPFAM" id="SSF46458">
    <property type="entry name" value="Globin-like"/>
    <property type="match status" value="1"/>
</dbReference>
<dbReference type="OrthoDB" id="25954at2"/>
<accession>A0A5S9N9C6</accession>
<evidence type="ECO:0000256" key="2">
    <source>
        <dbReference type="ARBA" id="ARBA00022617"/>
    </source>
</evidence>
<proteinExistence type="predicted"/>
<dbReference type="Proteomes" id="UP000435877">
    <property type="component" value="Unassembled WGS sequence"/>
</dbReference>
<keyword evidence="2 5" id="KW-0349">Heme</keyword>
<keyword evidence="1" id="KW-0813">Transport</keyword>
<dbReference type="GO" id="GO:0020037">
    <property type="term" value="F:heme binding"/>
    <property type="evidence" value="ECO:0007669"/>
    <property type="project" value="InterPro"/>
</dbReference>
<dbReference type="GO" id="GO:0046872">
    <property type="term" value="F:metal ion binding"/>
    <property type="evidence" value="ECO:0007669"/>
    <property type="project" value="UniProtKB-KW"/>
</dbReference>
<dbReference type="InterPro" id="IPR001486">
    <property type="entry name" value="Hemoglobin_trunc"/>
</dbReference>
<keyword evidence="4 5" id="KW-0408">Iron</keyword>
<evidence type="ECO:0000256" key="4">
    <source>
        <dbReference type="ARBA" id="ARBA00023004"/>
    </source>
</evidence>
<keyword evidence="8" id="KW-1185">Reference proteome</keyword>
<gene>
    <name evidence="7" type="primary">ctb</name>
    <name evidence="7" type="ORF">IHBHHGIJ_01091</name>
    <name evidence="6" type="ORF">KFEGEMFD_00060</name>
</gene>
<dbReference type="EMBL" id="CACSIM010000001">
    <property type="protein sequence ID" value="CAA0078394.1"/>
    <property type="molecule type" value="Genomic_DNA"/>
</dbReference>
<name>A0A5S9N9C6_9GAMM</name>